<accession>A0A9Q8LI84</accession>
<name>A0A9Q8LI84_PASFU</name>
<feature type="region of interest" description="Disordered" evidence="1">
    <location>
        <begin position="175"/>
        <end position="199"/>
    </location>
</feature>
<reference evidence="3" key="2">
    <citation type="journal article" date="2022" name="Microb. Genom.">
        <title>A chromosome-scale genome assembly of the tomato pathogen Cladosporium fulvum reveals a compartmentalized genome architecture and the presence of a dispensable chromosome.</title>
        <authorList>
            <person name="Zaccaron A.Z."/>
            <person name="Chen L.H."/>
            <person name="Samaras A."/>
            <person name="Stergiopoulos I."/>
        </authorList>
    </citation>
    <scope>NUCLEOTIDE SEQUENCE</scope>
    <source>
        <strain evidence="3">Race5_Kim</strain>
    </source>
</reference>
<dbReference type="AlphaFoldDB" id="A0A9Q8LI84"/>
<sequence length="570" mass="63724">MHRGRNQELVTNCMPSIIHRSAWSLCARRQRAGPPASSLRPQSQRRASDSSPPSRPGGKEEDGPQRPAVKPVPGAMSRRLQEMSDDSLETGGVSARKAVEEAGFSEDLKRELEKKIADSTFRSDNASAFAQANIPASAGRGTRDIAAAKHWTGSESVGDASLRMLDDSHKRIRSPAKVPTLRGPPAKVDTGRSRSKAGAGVRLVNARDRSSVYSYANEQEGLSEEERDKFRKEMKQRFQPGAHHVPVSVQGLNSLANQRIEDAIARGQFKNLPNQGKPMERDYNADSPFINITEYFMNKIIKKQEITPPWIEKQQEVISTCNAFRRRLRSDWKRHVSRVIASKGGSLESQMRLAEQYAFAESMHNPSKQQVGKLNAIDGQSHMPQITIAGTLNTAPADDATTMHEEIKIMEQTFNDDGTLKPVEQQVKVSSEQQLLTQQPPPELPRRVIVAPFRDAQWEETEKSYQTLAIKQLNDLTRSYNLMAPNLAKKPYFALERELQTCFADVAPQVAAAIRERALAPKVKGVEVVGHKPGSVLEKFSVDKASHVYDERKPQYGFKQFWRDLFGPRS</sequence>
<feature type="compositionally biased region" description="Low complexity" evidence="1">
    <location>
        <begin position="40"/>
        <end position="52"/>
    </location>
</feature>
<dbReference type="KEGG" id="ffu:CLAFUR5_05945"/>
<dbReference type="Pfam" id="PF09350">
    <property type="entry name" value="DJC28_CD"/>
    <property type="match status" value="1"/>
</dbReference>
<evidence type="ECO:0000313" key="4">
    <source>
        <dbReference type="Proteomes" id="UP000756132"/>
    </source>
</evidence>
<organism evidence="3 4">
    <name type="scientific">Passalora fulva</name>
    <name type="common">Tomato leaf mold</name>
    <name type="synonym">Cladosporium fulvum</name>
    <dbReference type="NCBI Taxonomy" id="5499"/>
    <lineage>
        <taxon>Eukaryota</taxon>
        <taxon>Fungi</taxon>
        <taxon>Dikarya</taxon>
        <taxon>Ascomycota</taxon>
        <taxon>Pezizomycotina</taxon>
        <taxon>Dothideomycetes</taxon>
        <taxon>Dothideomycetidae</taxon>
        <taxon>Mycosphaerellales</taxon>
        <taxon>Mycosphaerellaceae</taxon>
        <taxon>Fulvia</taxon>
    </lineage>
</organism>
<dbReference type="InterPro" id="IPR018961">
    <property type="entry name" value="DnaJ_homolog_subfam-C_membr-28"/>
</dbReference>
<proteinExistence type="predicted"/>
<dbReference type="Proteomes" id="UP000756132">
    <property type="component" value="Chromosome 5"/>
</dbReference>
<evidence type="ECO:0000259" key="2">
    <source>
        <dbReference type="Pfam" id="PF09350"/>
    </source>
</evidence>
<dbReference type="RefSeq" id="XP_047762325.1">
    <property type="nucleotide sequence ID" value="XM_047905093.1"/>
</dbReference>
<dbReference type="PANTHER" id="PTHR39394:SF1">
    <property type="entry name" value="DNAJ HOMOLOGUE SUBFAMILY C MEMBER 28 CONSERVED DOMAIN-CONTAINING PROTEIN"/>
    <property type="match status" value="1"/>
</dbReference>
<protein>
    <recommendedName>
        <fullName evidence="2">DnaJ homologue subfamily C member 28 conserved domain-containing protein</fullName>
    </recommendedName>
</protein>
<dbReference type="PANTHER" id="PTHR39394">
    <property type="entry name" value="YALI0E31793P"/>
    <property type="match status" value="1"/>
</dbReference>
<reference evidence="3" key="1">
    <citation type="submission" date="2021-12" db="EMBL/GenBank/DDBJ databases">
        <authorList>
            <person name="Zaccaron A."/>
            <person name="Stergiopoulos I."/>
        </authorList>
    </citation>
    <scope>NUCLEOTIDE SEQUENCE</scope>
    <source>
        <strain evidence="3">Race5_Kim</strain>
    </source>
</reference>
<dbReference type="OrthoDB" id="1922282at2759"/>
<dbReference type="EMBL" id="CP090167">
    <property type="protein sequence ID" value="UJO17959.1"/>
    <property type="molecule type" value="Genomic_DNA"/>
</dbReference>
<dbReference type="GeneID" id="71985823"/>
<evidence type="ECO:0000313" key="3">
    <source>
        <dbReference type="EMBL" id="UJO17959.1"/>
    </source>
</evidence>
<keyword evidence="4" id="KW-1185">Reference proteome</keyword>
<feature type="region of interest" description="Disordered" evidence="1">
    <location>
        <begin position="28"/>
        <end position="93"/>
    </location>
</feature>
<feature type="domain" description="DnaJ homologue subfamily C member 28 conserved" evidence="2">
    <location>
        <begin position="255"/>
        <end position="325"/>
    </location>
</feature>
<gene>
    <name evidence="3" type="ORF">CLAFUR5_05945</name>
</gene>
<evidence type="ECO:0000256" key="1">
    <source>
        <dbReference type="SAM" id="MobiDB-lite"/>
    </source>
</evidence>